<feature type="transmembrane region" description="Helical" evidence="6">
    <location>
        <begin position="236"/>
        <end position="254"/>
    </location>
</feature>
<comment type="similarity">
    <text evidence="2">Belongs to the drug/metabolite transporter (DMT) superfamily. 10 TMS drug/metabolite exporter (DME) (TC 2.A.7.3) family.</text>
</comment>
<feature type="transmembrane region" description="Helical" evidence="6">
    <location>
        <begin position="207"/>
        <end position="224"/>
    </location>
</feature>
<proteinExistence type="inferred from homology"/>
<dbReference type="STRING" id="655353.SAMN04488056_11091"/>
<accession>A0A1I5IZM7</accession>
<feature type="domain" description="EamA" evidence="7">
    <location>
        <begin position="207"/>
        <end position="335"/>
    </location>
</feature>
<sequence>MLLNKSHPIPDKAESILSLGGEERSGLDSQDRVSSSMTSVKHTISKALTAFDGMPSFLQAVLVMFIAMIGFTLQAGIVKELGQDLHVSQIIVIRQAWMIVFLLPPMLKSARGDLKIHRKDLFLWRAFFTYLSILAGFTAIIQLPLATATTMSFTRTFFLTIFAVLFLKEAVGMRRIGALVVGFIGVLIIARPSELLAAGIGGIDQNLLLALAGAALVAANQTIVRVHLRYDRPTIIVTYQAIIIGLALVPLAWINWKPMTLGQFGLMALIGVLASYAQWLMLHSFKRAEATALAPFDYLRLVLSAALGWYMFNEWPDVYTWIGAAIIFASTFYIMRREAKLGKERKLQPPKY</sequence>
<evidence type="ECO:0000256" key="3">
    <source>
        <dbReference type="ARBA" id="ARBA00022692"/>
    </source>
</evidence>
<keyword evidence="9" id="KW-1185">Reference proteome</keyword>
<gene>
    <name evidence="8" type="ORF">SAMN04488056_11091</name>
</gene>
<feature type="transmembrane region" description="Helical" evidence="6">
    <location>
        <begin position="147"/>
        <end position="167"/>
    </location>
</feature>
<protein>
    <submittedName>
        <fullName evidence="8">Permease of the drug/metabolite transporter (DMT) superfamily</fullName>
    </submittedName>
</protein>
<dbReference type="AlphaFoldDB" id="A0A1I5IZM7"/>
<evidence type="ECO:0000313" key="8">
    <source>
        <dbReference type="EMBL" id="SFO65820.1"/>
    </source>
</evidence>
<feature type="transmembrane region" description="Helical" evidence="6">
    <location>
        <begin position="179"/>
        <end position="201"/>
    </location>
</feature>
<organism evidence="8 9">
    <name type="scientific">Cohaesibacter marisflavi</name>
    <dbReference type="NCBI Taxonomy" id="655353"/>
    <lineage>
        <taxon>Bacteria</taxon>
        <taxon>Pseudomonadati</taxon>
        <taxon>Pseudomonadota</taxon>
        <taxon>Alphaproteobacteria</taxon>
        <taxon>Hyphomicrobiales</taxon>
        <taxon>Cohaesibacteraceae</taxon>
    </lineage>
</organism>
<comment type="subcellular location">
    <subcellularLocation>
        <location evidence="1">Membrane</location>
        <topology evidence="1">Multi-pass membrane protein</topology>
    </subcellularLocation>
</comment>
<dbReference type="SUPFAM" id="SSF103481">
    <property type="entry name" value="Multidrug resistance efflux transporter EmrE"/>
    <property type="match status" value="2"/>
</dbReference>
<evidence type="ECO:0000256" key="6">
    <source>
        <dbReference type="SAM" id="Phobius"/>
    </source>
</evidence>
<evidence type="ECO:0000259" key="7">
    <source>
        <dbReference type="Pfam" id="PF00892"/>
    </source>
</evidence>
<dbReference type="PANTHER" id="PTHR22911:SF6">
    <property type="entry name" value="SOLUTE CARRIER FAMILY 35 MEMBER G1"/>
    <property type="match status" value="1"/>
</dbReference>
<keyword evidence="3 6" id="KW-0812">Transmembrane</keyword>
<evidence type="ECO:0000256" key="1">
    <source>
        <dbReference type="ARBA" id="ARBA00004141"/>
    </source>
</evidence>
<evidence type="ECO:0000256" key="4">
    <source>
        <dbReference type="ARBA" id="ARBA00022989"/>
    </source>
</evidence>
<dbReference type="EMBL" id="FOVR01000010">
    <property type="protein sequence ID" value="SFO65820.1"/>
    <property type="molecule type" value="Genomic_DNA"/>
</dbReference>
<dbReference type="InterPro" id="IPR000620">
    <property type="entry name" value="EamA_dom"/>
</dbReference>
<feature type="transmembrane region" description="Helical" evidence="6">
    <location>
        <begin position="292"/>
        <end position="312"/>
    </location>
</feature>
<dbReference type="OrthoDB" id="9815809at2"/>
<feature type="transmembrane region" description="Helical" evidence="6">
    <location>
        <begin position="122"/>
        <end position="141"/>
    </location>
</feature>
<dbReference type="InterPro" id="IPR037185">
    <property type="entry name" value="EmrE-like"/>
</dbReference>
<keyword evidence="5 6" id="KW-0472">Membrane</keyword>
<dbReference type="Pfam" id="PF00892">
    <property type="entry name" value="EamA"/>
    <property type="match status" value="1"/>
</dbReference>
<keyword evidence="4 6" id="KW-1133">Transmembrane helix</keyword>
<evidence type="ECO:0000313" key="9">
    <source>
        <dbReference type="Proteomes" id="UP000199236"/>
    </source>
</evidence>
<dbReference type="RefSeq" id="WP_139229301.1">
    <property type="nucleotide sequence ID" value="NZ_FOVR01000010.1"/>
</dbReference>
<evidence type="ECO:0000256" key="5">
    <source>
        <dbReference type="ARBA" id="ARBA00023136"/>
    </source>
</evidence>
<feature type="transmembrane region" description="Helical" evidence="6">
    <location>
        <begin position="318"/>
        <end position="335"/>
    </location>
</feature>
<feature type="transmembrane region" description="Helical" evidence="6">
    <location>
        <begin position="260"/>
        <end position="280"/>
    </location>
</feature>
<evidence type="ECO:0000256" key="2">
    <source>
        <dbReference type="ARBA" id="ARBA00009853"/>
    </source>
</evidence>
<dbReference type="GO" id="GO:0016020">
    <property type="term" value="C:membrane"/>
    <property type="evidence" value="ECO:0007669"/>
    <property type="project" value="UniProtKB-SubCell"/>
</dbReference>
<feature type="transmembrane region" description="Helical" evidence="6">
    <location>
        <begin position="56"/>
        <end position="78"/>
    </location>
</feature>
<dbReference type="PANTHER" id="PTHR22911">
    <property type="entry name" value="ACYL-MALONYL CONDENSING ENZYME-RELATED"/>
    <property type="match status" value="1"/>
</dbReference>
<dbReference type="Proteomes" id="UP000199236">
    <property type="component" value="Unassembled WGS sequence"/>
</dbReference>
<reference evidence="8 9" key="1">
    <citation type="submission" date="2016-10" db="EMBL/GenBank/DDBJ databases">
        <authorList>
            <person name="de Groot N.N."/>
        </authorList>
    </citation>
    <scope>NUCLEOTIDE SEQUENCE [LARGE SCALE GENOMIC DNA]</scope>
    <source>
        <strain evidence="8 9">CGMCC 1.9157</strain>
    </source>
</reference>
<name>A0A1I5IZM7_9HYPH</name>